<evidence type="ECO:0000256" key="3">
    <source>
        <dbReference type="PIRSR" id="PIRSR037238-1"/>
    </source>
</evidence>
<keyword evidence="6" id="KW-1185">Reference proteome</keyword>
<dbReference type="PANTHER" id="PTHR43808">
    <property type="entry name" value="ACETYLORNITHINE DEACETYLASE"/>
    <property type="match status" value="1"/>
</dbReference>
<dbReference type="EMBL" id="AP025628">
    <property type="protein sequence ID" value="BDG59526.1"/>
    <property type="molecule type" value="Genomic_DNA"/>
</dbReference>
<protein>
    <submittedName>
        <fullName evidence="5">Peptidase M20</fullName>
    </submittedName>
</protein>
<dbReference type="KEGG" id="cmic:caldi_06160"/>
<dbReference type="RefSeq" id="WP_264843647.1">
    <property type="nucleotide sequence ID" value="NZ_AP025628.1"/>
</dbReference>
<dbReference type="InterPro" id="IPR017150">
    <property type="entry name" value="Pept_M20_glutamate_carboxypep"/>
</dbReference>
<evidence type="ECO:0000313" key="5">
    <source>
        <dbReference type="EMBL" id="BDG59526.1"/>
    </source>
</evidence>
<sequence>MDPVRLLRHLEQRTEAMLADLRVLVEHESPTGDEGALTALAGILAARWSALGAGVRRHPVPGVGPHLEIRWPGAPPAGPGDTPPRPALLLCHMDTVHPVGTLARNPFRVEQGRAYGPGSYDMKAGIVMALHAARSLQELGLAPARPVVLLVTTDEEVGSLTSRALIEARAREAAYALVLEPAAPGGAVKTARKGVARYDLTVQGKAAHAGNDFERGVSANVELARLILALHALSDLERGTTVNIGVVQGGTRANVVPEFARAEVDVRFFHLDEATRVDRAVRSLTTGPGASLRVEGGINRPPLERTAAVAEMYEHARALAAQMDYPLPEAAVGGASDGNFTAGTGLPTLDGLGAAGDGAHTTWEYVEVSSLAPRTALLAALLATL</sequence>
<dbReference type="CDD" id="cd03885">
    <property type="entry name" value="M20_CPDG2"/>
    <property type="match status" value="1"/>
</dbReference>
<gene>
    <name evidence="5" type="ORF">caldi_06160</name>
</gene>
<dbReference type="GO" id="GO:0016787">
    <property type="term" value="F:hydrolase activity"/>
    <property type="evidence" value="ECO:0007669"/>
    <property type="project" value="UniProtKB-KW"/>
</dbReference>
<feature type="active site" evidence="3">
    <location>
        <position position="94"/>
    </location>
</feature>
<dbReference type="PIRSF" id="PIRSF037238">
    <property type="entry name" value="Carboxypeptidase_G2"/>
    <property type="match status" value="1"/>
</dbReference>
<dbReference type="GO" id="GO:0046872">
    <property type="term" value="F:metal ion binding"/>
    <property type="evidence" value="ECO:0007669"/>
    <property type="project" value="UniProtKB-KW"/>
</dbReference>
<evidence type="ECO:0000259" key="4">
    <source>
        <dbReference type="Pfam" id="PF07687"/>
    </source>
</evidence>
<dbReference type="Gene3D" id="3.30.70.360">
    <property type="match status" value="1"/>
</dbReference>
<evidence type="ECO:0000256" key="2">
    <source>
        <dbReference type="ARBA" id="ARBA00022801"/>
    </source>
</evidence>
<organism evidence="5 6">
    <name type="scientific">Caldinitratiruptor microaerophilus</name>
    <dbReference type="NCBI Taxonomy" id="671077"/>
    <lineage>
        <taxon>Bacteria</taxon>
        <taxon>Bacillati</taxon>
        <taxon>Bacillota</taxon>
        <taxon>Clostridia</taxon>
        <taxon>Eubacteriales</taxon>
        <taxon>Symbiobacteriaceae</taxon>
        <taxon>Caldinitratiruptor</taxon>
    </lineage>
</organism>
<dbReference type="SUPFAM" id="SSF55031">
    <property type="entry name" value="Bacterial exopeptidase dimerisation domain"/>
    <property type="match status" value="1"/>
</dbReference>
<evidence type="ECO:0000256" key="1">
    <source>
        <dbReference type="ARBA" id="ARBA00022723"/>
    </source>
</evidence>
<dbReference type="InterPro" id="IPR050072">
    <property type="entry name" value="Peptidase_M20A"/>
</dbReference>
<dbReference type="PANTHER" id="PTHR43808:SF9">
    <property type="entry name" value="BLL0789 PROTEIN"/>
    <property type="match status" value="1"/>
</dbReference>
<dbReference type="Proteomes" id="UP001163687">
    <property type="component" value="Chromosome"/>
</dbReference>
<dbReference type="AlphaFoldDB" id="A0AA35G6Z5"/>
<dbReference type="SUPFAM" id="SSF53187">
    <property type="entry name" value="Zn-dependent exopeptidases"/>
    <property type="match status" value="1"/>
</dbReference>
<dbReference type="InterPro" id="IPR036264">
    <property type="entry name" value="Bact_exopeptidase_dim_dom"/>
</dbReference>
<evidence type="ECO:0000313" key="6">
    <source>
        <dbReference type="Proteomes" id="UP001163687"/>
    </source>
</evidence>
<dbReference type="InterPro" id="IPR002933">
    <property type="entry name" value="Peptidase_M20"/>
</dbReference>
<dbReference type="Pfam" id="PF01546">
    <property type="entry name" value="Peptidase_M20"/>
    <property type="match status" value="1"/>
</dbReference>
<keyword evidence="1" id="KW-0479">Metal-binding</keyword>
<dbReference type="Pfam" id="PF07687">
    <property type="entry name" value="M20_dimer"/>
    <property type="match status" value="1"/>
</dbReference>
<proteinExistence type="predicted"/>
<name>A0AA35G6Z5_9FIRM</name>
<dbReference type="InterPro" id="IPR011650">
    <property type="entry name" value="Peptidase_M20_dimer"/>
</dbReference>
<keyword evidence="2" id="KW-0378">Hydrolase</keyword>
<dbReference type="Gene3D" id="3.40.630.10">
    <property type="entry name" value="Zn peptidases"/>
    <property type="match status" value="1"/>
</dbReference>
<reference evidence="5" key="1">
    <citation type="submission" date="2022-03" db="EMBL/GenBank/DDBJ databases">
        <title>Complete genome sequence of Caldinitratiruptor microaerophilus.</title>
        <authorList>
            <person name="Mukaiyama R."/>
            <person name="Nishiyama T."/>
            <person name="Ueda K."/>
        </authorList>
    </citation>
    <scope>NUCLEOTIDE SEQUENCE</scope>
    <source>
        <strain evidence="5">JCM 16183</strain>
    </source>
</reference>
<accession>A0AA35G6Z5</accession>
<feature type="active site" description="Proton acceptor" evidence="3">
    <location>
        <position position="155"/>
    </location>
</feature>
<feature type="domain" description="Peptidase M20 dimerisation" evidence="4">
    <location>
        <begin position="190"/>
        <end position="282"/>
    </location>
</feature>